<evidence type="ECO:0000256" key="9">
    <source>
        <dbReference type="ARBA" id="ARBA00023134"/>
    </source>
</evidence>
<dbReference type="InterPro" id="IPR007197">
    <property type="entry name" value="rSAM"/>
</dbReference>
<evidence type="ECO:0000256" key="4">
    <source>
        <dbReference type="ARBA" id="ARBA00022691"/>
    </source>
</evidence>
<evidence type="ECO:0000256" key="12">
    <source>
        <dbReference type="ARBA" id="ARBA00048697"/>
    </source>
</evidence>
<dbReference type="CDD" id="cd01335">
    <property type="entry name" value="Radical_SAM"/>
    <property type="match status" value="1"/>
</dbReference>
<keyword evidence="5" id="KW-0479">Metal-binding</keyword>
<dbReference type="PROSITE" id="PS51918">
    <property type="entry name" value="RADICAL_SAM"/>
    <property type="match status" value="1"/>
</dbReference>
<keyword evidence="6" id="KW-0547">Nucleotide-binding</keyword>
<keyword evidence="10" id="KW-0501">Molybdenum cofactor biosynthesis</keyword>
<feature type="domain" description="Radical SAM core" evidence="13">
    <location>
        <begin position="4"/>
        <end position="235"/>
    </location>
</feature>
<keyword evidence="4" id="KW-0949">S-adenosyl-L-methionine</keyword>
<evidence type="ECO:0000256" key="1">
    <source>
        <dbReference type="ARBA" id="ARBA00001966"/>
    </source>
</evidence>
<dbReference type="InterPro" id="IPR013785">
    <property type="entry name" value="Aldolase_TIM"/>
</dbReference>
<dbReference type="InterPro" id="IPR050105">
    <property type="entry name" value="MoCo_biosynth_MoaA/MoaC"/>
</dbReference>
<dbReference type="Pfam" id="PF06463">
    <property type="entry name" value="Mob_synth_C"/>
    <property type="match status" value="1"/>
</dbReference>
<name>A0ABR7EV90_9FIRM</name>
<keyword evidence="7" id="KW-0408">Iron</keyword>
<protein>
    <recommendedName>
        <fullName evidence="2">GTP 3',8-cyclase</fullName>
        <ecNumber evidence="2">4.1.99.22</ecNumber>
    </recommendedName>
</protein>
<comment type="cofactor">
    <cofactor evidence="1">
        <name>[4Fe-4S] cluster</name>
        <dbReference type="ChEBI" id="CHEBI:49883"/>
    </cofactor>
</comment>
<evidence type="ECO:0000256" key="3">
    <source>
        <dbReference type="ARBA" id="ARBA00022485"/>
    </source>
</evidence>
<dbReference type="InterPro" id="IPR058240">
    <property type="entry name" value="rSAM_sf"/>
</dbReference>
<dbReference type="InterPro" id="IPR000385">
    <property type="entry name" value="MoaA_NifB_PqqE_Fe-S-bd_CS"/>
</dbReference>
<dbReference type="Proteomes" id="UP000647235">
    <property type="component" value="Unassembled WGS sequence"/>
</dbReference>
<dbReference type="SMART" id="SM00729">
    <property type="entry name" value="Elp3"/>
    <property type="match status" value="1"/>
</dbReference>
<dbReference type="SFLD" id="SFLDG01383">
    <property type="entry name" value="cyclic_pyranopterin_phosphate"/>
    <property type="match status" value="1"/>
</dbReference>
<dbReference type="SUPFAM" id="SSF102114">
    <property type="entry name" value="Radical SAM enzymes"/>
    <property type="match status" value="1"/>
</dbReference>
<keyword evidence="3" id="KW-0004">4Fe-4S</keyword>
<dbReference type="Pfam" id="PF04055">
    <property type="entry name" value="Radical_SAM"/>
    <property type="match status" value="1"/>
</dbReference>
<comment type="catalytic activity">
    <reaction evidence="12">
        <text>GTP + AH2 + S-adenosyl-L-methionine = (8S)-3',8-cyclo-7,8-dihydroguanosine 5'-triphosphate + 5'-deoxyadenosine + L-methionine + A + H(+)</text>
        <dbReference type="Rhea" id="RHEA:49576"/>
        <dbReference type="ChEBI" id="CHEBI:13193"/>
        <dbReference type="ChEBI" id="CHEBI:15378"/>
        <dbReference type="ChEBI" id="CHEBI:17319"/>
        <dbReference type="ChEBI" id="CHEBI:17499"/>
        <dbReference type="ChEBI" id="CHEBI:37565"/>
        <dbReference type="ChEBI" id="CHEBI:57844"/>
        <dbReference type="ChEBI" id="CHEBI:59789"/>
        <dbReference type="ChEBI" id="CHEBI:131766"/>
        <dbReference type="EC" id="4.1.99.22"/>
    </reaction>
</comment>
<keyword evidence="15" id="KW-1185">Reference proteome</keyword>
<dbReference type="InterPro" id="IPR010505">
    <property type="entry name" value="MoaA_twitch"/>
</dbReference>
<evidence type="ECO:0000256" key="5">
    <source>
        <dbReference type="ARBA" id="ARBA00022723"/>
    </source>
</evidence>
<dbReference type="EMBL" id="JACOOY010000009">
    <property type="protein sequence ID" value="MBC5665267.1"/>
    <property type="molecule type" value="Genomic_DNA"/>
</dbReference>
<proteinExistence type="predicted"/>
<dbReference type="Gene3D" id="3.20.20.70">
    <property type="entry name" value="Aldolase class I"/>
    <property type="match status" value="1"/>
</dbReference>
<evidence type="ECO:0000256" key="6">
    <source>
        <dbReference type="ARBA" id="ARBA00022741"/>
    </source>
</evidence>
<keyword evidence="8" id="KW-0411">Iron-sulfur</keyword>
<evidence type="ECO:0000256" key="7">
    <source>
        <dbReference type="ARBA" id="ARBA00023004"/>
    </source>
</evidence>
<dbReference type="InterPro" id="IPR013483">
    <property type="entry name" value="MoaA"/>
</dbReference>
<evidence type="ECO:0000256" key="8">
    <source>
        <dbReference type="ARBA" id="ARBA00023014"/>
    </source>
</evidence>
<dbReference type="PROSITE" id="PS01305">
    <property type="entry name" value="MOAA_NIFB_PQQE"/>
    <property type="match status" value="1"/>
</dbReference>
<dbReference type="SFLD" id="SFLDS00029">
    <property type="entry name" value="Radical_SAM"/>
    <property type="match status" value="1"/>
</dbReference>
<dbReference type="PANTHER" id="PTHR22960">
    <property type="entry name" value="MOLYBDOPTERIN COFACTOR SYNTHESIS PROTEIN A"/>
    <property type="match status" value="1"/>
</dbReference>
<dbReference type="RefSeq" id="WP_117537857.1">
    <property type="nucleotide sequence ID" value="NZ_JACOOY010000009.1"/>
</dbReference>
<organism evidence="14 15">
    <name type="scientific">Dorea hominis</name>
    <dbReference type="NCBI Taxonomy" id="2763040"/>
    <lineage>
        <taxon>Bacteria</taxon>
        <taxon>Bacillati</taxon>
        <taxon>Bacillota</taxon>
        <taxon>Clostridia</taxon>
        <taxon>Lachnospirales</taxon>
        <taxon>Lachnospiraceae</taxon>
        <taxon>Dorea</taxon>
    </lineage>
</organism>
<gene>
    <name evidence="14" type="primary">moaA</name>
    <name evidence="14" type="ORF">H8S07_08245</name>
</gene>
<dbReference type="SFLD" id="SFLDG01067">
    <property type="entry name" value="SPASM/twitch_domain_containing"/>
    <property type="match status" value="1"/>
</dbReference>
<accession>A0ABR7EV90</accession>
<dbReference type="InterPro" id="IPR040064">
    <property type="entry name" value="MoaA-like"/>
</dbReference>
<reference evidence="14 15" key="1">
    <citation type="submission" date="2020-08" db="EMBL/GenBank/DDBJ databases">
        <title>Genome public.</title>
        <authorList>
            <person name="Liu C."/>
            <person name="Sun Q."/>
        </authorList>
    </citation>
    <scope>NUCLEOTIDE SEQUENCE [LARGE SCALE GENOMIC DNA]</scope>
    <source>
        <strain evidence="14 15">NSJ-36</strain>
    </source>
</reference>
<dbReference type="EC" id="4.1.99.22" evidence="2"/>
<comment type="caution">
    <text evidence="14">The sequence shown here is derived from an EMBL/GenBank/DDBJ whole genome shotgun (WGS) entry which is preliminary data.</text>
</comment>
<evidence type="ECO:0000256" key="2">
    <source>
        <dbReference type="ARBA" id="ARBA00012167"/>
    </source>
</evidence>
<dbReference type="PANTHER" id="PTHR22960:SF0">
    <property type="entry name" value="MOLYBDENUM COFACTOR BIOSYNTHESIS PROTEIN 1"/>
    <property type="match status" value="1"/>
</dbReference>
<evidence type="ECO:0000259" key="13">
    <source>
        <dbReference type="PROSITE" id="PS51918"/>
    </source>
</evidence>
<dbReference type="InterPro" id="IPR006638">
    <property type="entry name" value="Elp3/MiaA/NifB-like_rSAM"/>
</dbReference>
<evidence type="ECO:0000313" key="14">
    <source>
        <dbReference type="EMBL" id="MBC5665267.1"/>
    </source>
</evidence>
<dbReference type="CDD" id="cd21117">
    <property type="entry name" value="Twitch_MoaA"/>
    <property type="match status" value="1"/>
</dbReference>
<evidence type="ECO:0000256" key="10">
    <source>
        <dbReference type="ARBA" id="ARBA00023150"/>
    </source>
</evidence>
<keyword evidence="9" id="KW-0342">GTP-binding</keyword>
<dbReference type="NCBIfam" id="TIGR02666">
    <property type="entry name" value="moaA"/>
    <property type="match status" value="1"/>
</dbReference>
<evidence type="ECO:0000313" key="15">
    <source>
        <dbReference type="Proteomes" id="UP000647235"/>
    </source>
</evidence>
<sequence length="321" mass="36275">MKDLCGREINYMRISITDRCNLRCQYCMPDGIELCPMKDLLTYEEIVSVCQEAVSLGIHKFKITGGEPLVRRGCADLIRMIYEIPGTEEVTLTTNGVLLEKYLPELWNAGLRSVNISLDTLDQKVYTEITGFPMLDQVLQSLKAAMKMGMHVKTNTILQRGRNESSWKELLILAKDIPVDVRFLELMPIGEGKEGETISNTTLFQKIKEIYPDIKPDERKHGNGPAIYYKIPGFEGSIGFISAIHGVFCDSCNRLRMTSTGELKPCLCYDETISVRDVARCGDSEKIRENIKHAIQIKPKKHCFSEIEKVSEKKKMAQIGG</sequence>
<keyword evidence="11" id="KW-0456">Lyase</keyword>
<dbReference type="SFLD" id="SFLDG01386">
    <property type="entry name" value="main_SPASM_domain-containing"/>
    <property type="match status" value="1"/>
</dbReference>
<evidence type="ECO:0000256" key="11">
    <source>
        <dbReference type="ARBA" id="ARBA00023239"/>
    </source>
</evidence>